<feature type="domain" description="HTH tetR-type" evidence="5">
    <location>
        <begin position="13"/>
        <end position="73"/>
    </location>
</feature>
<reference evidence="7 9" key="2">
    <citation type="submission" date="2019-06" db="EMBL/GenBank/DDBJ databases">
        <title>Whole genome shotgun sequence of Corynebacterium flavescens NBRC 14136.</title>
        <authorList>
            <person name="Hosoyama A."/>
            <person name="Uohara A."/>
            <person name="Ohji S."/>
            <person name="Ichikawa N."/>
        </authorList>
    </citation>
    <scope>NUCLEOTIDE SEQUENCE [LARGE SCALE GENOMIC DNA]</scope>
    <source>
        <strain evidence="7 9">NBRC 14136</strain>
    </source>
</reference>
<keyword evidence="3" id="KW-0804">Transcription</keyword>
<evidence type="ECO:0000256" key="3">
    <source>
        <dbReference type="ARBA" id="ARBA00023163"/>
    </source>
</evidence>
<evidence type="ECO:0000313" key="9">
    <source>
        <dbReference type="Proteomes" id="UP000315353"/>
    </source>
</evidence>
<dbReference type="PROSITE" id="PS01081">
    <property type="entry name" value="HTH_TETR_1"/>
    <property type="match status" value="1"/>
</dbReference>
<feature type="DNA-binding region" description="H-T-H motif" evidence="4">
    <location>
        <begin position="36"/>
        <end position="55"/>
    </location>
</feature>
<reference evidence="6 8" key="1">
    <citation type="submission" date="2014-08" db="EMBL/GenBank/DDBJ databases">
        <title>Complete genome sequence of Corynebacterium flavescens OJ8(T)(=DSM 20296(T)), isolated from cheese.</title>
        <authorList>
            <person name="Ruckert C."/>
            <person name="Albersmeier A."/>
            <person name="Winkler A."/>
            <person name="Kalinowski J."/>
        </authorList>
    </citation>
    <scope>NUCLEOTIDE SEQUENCE [LARGE SCALE GENOMIC DNA]</scope>
    <source>
        <strain evidence="6 8">OJ8</strain>
    </source>
</reference>
<dbReference type="AlphaFoldDB" id="A0A1L7CL47"/>
<dbReference type="STRING" id="28028.CFLV_04635"/>
<dbReference type="InterPro" id="IPR050109">
    <property type="entry name" value="HTH-type_TetR-like_transc_reg"/>
</dbReference>
<dbReference type="GO" id="GO:0000976">
    <property type="term" value="F:transcription cis-regulatory region binding"/>
    <property type="evidence" value="ECO:0007669"/>
    <property type="project" value="TreeGrafter"/>
</dbReference>
<evidence type="ECO:0000259" key="5">
    <source>
        <dbReference type="PROSITE" id="PS50977"/>
    </source>
</evidence>
<evidence type="ECO:0000256" key="1">
    <source>
        <dbReference type="ARBA" id="ARBA00023015"/>
    </source>
</evidence>
<dbReference type="Proteomes" id="UP000185479">
    <property type="component" value="Chromosome"/>
</dbReference>
<evidence type="ECO:0000313" key="8">
    <source>
        <dbReference type="Proteomes" id="UP000185479"/>
    </source>
</evidence>
<dbReference type="PANTHER" id="PTHR30055:SF234">
    <property type="entry name" value="HTH-TYPE TRANSCRIPTIONAL REGULATOR BETI"/>
    <property type="match status" value="1"/>
</dbReference>
<dbReference type="InterPro" id="IPR023772">
    <property type="entry name" value="DNA-bd_HTH_TetR-type_CS"/>
</dbReference>
<dbReference type="SUPFAM" id="SSF46689">
    <property type="entry name" value="Homeodomain-like"/>
    <property type="match status" value="1"/>
</dbReference>
<accession>A0A1L7CL47</accession>
<keyword evidence="8" id="KW-1185">Reference proteome</keyword>
<dbReference type="RefSeq" id="WP_075729529.1">
    <property type="nucleotide sequence ID" value="NZ_BJNB01000024.1"/>
</dbReference>
<dbReference type="GO" id="GO:0003700">
    <property type="term" value="F:DNA-binding transcription factor activity"/>
    <property type="evidence" value="ECO:0007669"/>
    <property type="project" value="TreeGrafter"/>
</dbReference>
<dbReference type="InterPro" id="IPR009057">
    <property type="entry name" value="Homeodomain-like_sf"/>
</dbReference>
<sequence>MQEELSLREQKRIETRQRIEDSATKLVDERGFSDVTVEEICENAGISRRTFFNYFDSKDSAVLGASSTLVDSDRRDYFLNTPTDSVLKLTLDLLKTHLQGHYSSDVIAERRQRIASDPAAALSAMGRHRAKAVEISRLIRQRLEAEPELRRLSECSAETEALIIGGIAREVLWLAMASPDFDSAMSIEERFDKAIELMNTFRKGS</sequence>
<dbReference type="GeneID" id="82879999"/>
<dbReference type="EMBL" id="BJNB01000024">
    <property type="protein sequence ID" value="GEB98129.1"/>
    <property type="molecule type" value="Genomic_DNA"/>
</dbReference>
<name>A0A1L7CL47_CORFL</name>
<keyword evidence="2 4" id="KW-0238">DNA-binding</keyword>
<dbReference type="PRINTS" id="PR00455">
    <property type="entry name" value="HTHTETR"/>
</dbReference>
<evidence type="ECO:0000313" key="7">
    <source>
        <dbReference type="EMBL" id="GEB98129.1"/>
    </source>
</evidence>
<gene>
    <name evidence="7" type="ORF">CFL01nite_16240</name>
    <name evidence="6" type="ORF">CFLV_04635</name>
</gene>
<evidence type="ECO:0000313" key="6">
    <source>
        <dbReference type="EMBL" id="APT86539.1"/>
    </source>
</evidence>
<dbReference type="Proteomes" id="UP000315353">
    <property type="component" value="Unassembled WGS sequence"/>
</dbReference>
<dbReference type="EMBL" id="CP009246">
    <property type="protein sequence ID" value="APT86539.1"/>
    <property type="molecule type" value="Genomic_DNA"/>
</dbReference>
<dbReference type="OrthoDB" id="3787664at2"/>
<organism evidence="6 8">
    <name type="scientific">Corynebacterium flavescens</name>
    <dbReference type="NCBI Taxonomy" id="28028"/>
    <lineage>
        <taxon>Bacteria</taxon>
        <taxon>Bacillati</taxon>
        <taxon>Actinomycetota</taxon>
        <taxon>Actinomycetes</taxon>
        <taxon>Mycobacteriales</taxon>
        <taxon>Corynebacteriaceae</taxon>
        <taxon>Corynebacterium</taxon>
    </lineage>
</organism>
<proteinExistence type="predicted"/>
<evidence type="ECO:0000256" key="4">
    <source>
        <dbReference type="PROSITE-ProRule" id="PRU00335"/>
    </source>
</evidence>
<dbReference type="InterPro" id="IPR001647">
    <property type="entry name" value="HTH_TetR"/>
</dbReference>
<evidence type="ECO:0000256" key="2">
    <source>
        <dbReference type="ARBA" id="ARBA00023125"/>
    </source>
</evidence>
<dbReference type="PANTHER" id="PTHR30055">
    <property type="entry name" value="HTH-TYPE TRANSCRIPTIONAL REGULATOR RUTR"/>
    <property type="match status" value="1"/>
</dbReference>
<protein>
    <submittedName>
        <fullName evidence="6 7">Transcriptional regulator</fullName>
    </submittedName>
</protein>
<dbReference type="Pfam" id="PF00440">
    <property type="entry name" value="TetR_N"/>
    <property type="match status" value="1"/>
</dbReference>
<keyword evidence="1" id="KW-0805">Transcription regulation</keyword>
<dbReference type="KEGG" id="cfc:CFLV_04635"/>
<dbReference type="Gene3D" id="1.10.357.10">
    <property type="entry name" value="Tetracycline Repressor, domain 2"/>
    <property type="match status" value="1"/>
</dbReference>
<dbReference type="PROSITE" id="PS50977">
    <property type="entry name" value="HTH_TETR_2"/>
    <property type="match status" value="1"/>
</dbReference>